<evidence type="ECO:0000256" key="4">
    <source>
        <dbReference type="ARBA" id="ARBA00023040"/>
    </source>
</evidence>
<keyword evidence="5 8" id="KW-0472">Membrane</keyword>
<dbReference type="InterPro" id="IPR017452">
    <property type="entry name" value="GPCR_Rhodpsn_7TM"/>
</dbReference>
<accession>A0A5K3EYR8</accession>
<sequence>MESCVVTVNTLVTIVAYFRFFVSPLLFLLGFSANVMTFYLFFTNKPLTRYNLYPMALSIFESVVLILNALIDDFLGRGLRYFTNGKVNIKLDAVSTAACQFFEFAELWNGFIAAYIMLAFGIDRVLSISLPHKFHRDLLINETLIVYMAIMIVGAALSAPVAANFGIKYDEHDTIKPWHPQARSLNKTVICTFTTHNGSRFYTKVYVSVISFLIPTFLLVLINCILIGQIAKFLRRRRKILAVKVNRTQTQSVSIDQSESRTEMKRVFTYLLISFITFAFTLPFTVTICIRAGYTAATP</sequence>
<evidence type="ECO:0000256" key="3">
    <source>
        <dbReference type="ARBA" id="ARBA00022989"/>
    </source>
</evidence>
<dbReference type="PANTHER" id="PTHR24243:SF208">
    <property type="entry name" value="PYROKININ-1 RECEPTOR"/>
    <property type="match status" value="1"/>
</dbReference>
<keyword evidence="4" id="KW-0297">G-protein coupled receptor</keyword>
<feature type="transmembrane region" description="Helical" evidence="8">
    <location>
        <begin position="20"/>
        <end position="40"/>
    </location>
</feature>
<dbReference type="InterPro" id="IPR000276">
    <property type="entry name" value="GPCR_Rhodpsn"/>
</dbReference>
<dbReference type="Gene3D" id="1.20.1070.10">
    <property type="entry name" value="Rhodopsin 7-helix transmembrane proteins"/>
    <property type="match status" value="1"/>
</dbReference>
<feature type="transmembrane region" description="Helical" evidence="8">
    <location>
        <begin position="107"/>
        <end position="126"/>
    </location>
</feature>
<proteinExistence type="predicted"/>
<evidence type="ECO:0000256" key="8">
    <source>
        <dbReference type="SAM" id="Phobius"/>
    </source>
</evidence>
<protein>
    <submittedName>
        <fullName evidence="10">G_PROTEIN_RECEP_F1_2 domain-containing protein</fullName>
    </submittedName>
</protein>
<feature type="transmembrane region" description="Helical" evidence="8">
    <location>
        <begin position="138"/>
        <end position="159"/>
    </location>
</feature>
<comment type="subcellular location">
    <subcellularLocation>
        <location evidence="1">Membrane</location>
        <topology evidence="1">Multi-pass membrane protein</topology>
    </subcellularLocation>
</comment>
<keyword evidence="2 8" id="KW-0812">Transmembrane</keyword>
<dbReference type="PANTHER" id="PTHR24243">
    <property type="entry name" value="G-PROTEIN COUPLED RECEPTOR"/>
    <property type="match status" value="1"/>
</dbReference>
<feature type="transmembrane region" description="Helical" evidence="8">
    <location>
        <begin position="267"/>
        <end position="294"/>
    </location>
</feature>
<evidence type="ECO:0000313" key="10">
    <source>
        <dbReference type="WBParaSite" id="MCU_004202-RA"/>
    </source>
</evidence>
<feature type="domain" description="G-protein coupled receptors family 1 profile" evidence="9">
    <location>
        <begin position="33"/>
        <end position="299"/>
    </location>
</feature>
<dbReference type="WBParaSite" id="MCU_004202-RA">
    <property type="protein sequence ID" value="MCU_004202-RA"/>
    <property type="gene ID" value="MCU_004202"/>
</dbReference>
<dbReference type="Pfam" id="PF00001">
    <property type="entry name" value="7tm_1"/>
    <property type="match status" value="1"/>
</dbReference>
<organism evidence="10">
    <name type="scientific">Mesocestoides corti</name>
    <name type="common">Flatworm</name>
    <dbReference type="NCBI Taxonomy" id="53468"/>
    <lineage>
        <taxon>Eukaryota</taxon>
        <taxon>Metazoa</taxon>
        <taxon>Spiralia</taxon>
        <taxon>Lophotrochozoa</taxon>
        <taxon>Platyhelminthes</taxon>
        <taxon>Cestoda</taxon>
        <taxon>Eucestoda</taxon>
        <taxon>Cyclophyllidea</taxon>
        <taxon>Mesocestoididae</taxon>
        <taxon>Mesocestoides</taxon>
    </lineage>
</organism>
<evidence type="ECO:0000259" key="9">
    <source>
        <dbReference type="PROSITE" id="PS50262"/>
    </source>
</evidence>
<evidence type="ECO:0000256" key="5">
    <source>
        <dbReference type="ARBA" id="ARBA00023136"/>
    </source>
</evidence>
<dbReference type="PROSITE" id="PS50262">
    <property type="entry name" value="G_PROTEIN_RECEP_F1_2"/>
    <property type="match status" value="1"/>
</dbReference>
<dbReference type="GO" id="GO:0004930">
    <property type="term" value="F:G protein-coupled receptor activity"/>
    <property type="evidence" value="ECO:0007669"/>
    <property type="project" value="UniProtKB-KW"/>
</dbReference>
<dbReference type="SUPFAM" id="SSF81321">
    <property type="entry name" value="Family A G protein-coupled receptor-like"/>
    <property type="match status" value="1"/>
</dbReference>
<keyword evidence="6" id="KW-0675">Receptor</keyword>
<reference evidence="10" key="1">
    <citation type="submission" date="2019-11" db="UniProtKB">
        <authorList>
            <consortium name="WormBaseParasite"/>
        </authorList>
    </citation>
    <scope>IDENTIFICATION</scope>
</reference>
<dbReference type="GO" id="GO:0005886">
    <property type="term" value="C:plasma membrane"/>
    <property type="evidence" value="ECO:0007669"/>
    <property type="project" value="TreeGrafter"/>
</dbReference>
<name>A0A5K3EYR8_MESCO</name>
<feature type="transmembrane region" description="Helical" evidence="8">
    <location>
        <begin position="52"/>
        <end position="71"/>
    </location>
</feature>
<evidence type="ECO:0000256" key="1">
    <source>
        <dbReference type="ARBA" id="ARBA00004141"/>
    </source>
</evidence>
<keyword evidence="7" id="KW-0807">Transducer</keyword>
<feature type="transmembrane region" description="Helical" evidence="8">
    <location>
        <begin position="205"/>
        <end position="228"/>
    </location>
</feature>
<evidence type="ECO:0000256" key="6">
    <source>
        <dbReference type="ARBA" id="ARBA00023170"/>
    </source>
</evidence>
<evidence type="ECO:0000256" key="2">
    <source>
        <dbReference type="ARBA" id="ARBA00022692"/>
    </source>
</evidence>
<dbReference type="AlphaFoldDB" id="A0A5K3EYR8"/>
<keyword evidence="3 8" id="KW-1133">Transmembrane helix</keyword>
<evidence type="ECO:0000256" key="7">
    <source>
        <dbReference type="ARBA" id="ARBA00023224"/>
    </source>
</evidence>